<evidence type="ECO:0000313" key="4">
    <source>
        <dbReference type="EMBL" id="QOD62003.1"/>
    </source>
</evidence>
<dbReference type="EMBL" id="CP061813">
    <property type="protein sequence ID" value="QOD62003.1"/>
    <property type="molecule type" value="Genomic_DNA"/>
</dbReference>
<dbReference type="OrthoDB" id="1195338at2"/>
<evidence type="ECO:0000256" key="2">
    <source>
        <dbReference type="SAM" id="SignalP"/>
    </source>
</evidence>
<dbReference type="NCBIfam" id="TIGR04183">
    <property type="entry name" value="Por_Secre_tail"/>
    <property type="match status" value="1"/>
</dbReference>
<proteinExistence type="predicted"/>
<organism evidence="4 5">
    <name type="scientific">Polaribacter haliotis</name>
    <dbReference type="NCBI Taxonomy" id="1888915"/>
    <lineage>
        <taxon>Bacteria</taxon>
        <taxon>Pseudomonadati</taxon>
        <taxon>Bacteroidota</taxon>
        <taxon>Flavobacteriia</taxon>
        <taxon>Flavobacteriales</taxon>
        <taxon>Flavobacteriaceae</taxon>
    </lineage>
</organism>
<protein>
    <submittedName>
        <fullName evidence="4">T9SS type A sorting domain-containing protein</fullName>
    </submittedName>
</protein>
<evidence type="ECO:0000256" key="1">
    <source>
        <dbReference type="ARBA" id="ARBA00022729"/>
    </source>
</evidence>
<feature type="chain" id="PRO_5032595630" evidence="2">
    <location>
        <begin position="19"/>
        <end position="814"/>
    </location>
</feature>
<dbReference type="Pfam" id="PF18962">
    <property type="entry name" value="Por_Secre_tail"/>
    <property type="match status" value="1"/>
</dbReference>
<dbReference type="InterPro" id="IPR026444">
    <property type="entry name" value="Secre_tail"/>
</dbReference>
<feature type="domain" description="Secretion system C-terminal sorting" evidence="3">
    <location>
        <begin position="749"/>
        <end position="812"/>
    </location>
</feature>
<dbReference type="KEGG" id="phal:H9I45_06040"/>
<dbReference type="AlphaFoldDB" id="A0A7L8AJ54"/>
<keyword evidence="5" id="KW-1185">Reference proteome</keyword>
<evidence type="ECO:0000259" key="3">
    <source>
        <dbReference type="Pfam" id="PF18962"/>
    </source>
</evidence>
<sequence length="814" mass="87395">MKKLLLTICFLASLAINAQTFNFNTDGDNEGWSNLTVANGLASLSSGTSSSTTANVSATNVIVKITVKNLSGNSYLRVSNLKSGGSGREYENLYISTNDSEFKTYSFDMTGNDGYTGTVNDIKVHTKLNENDNATYGAGEEMLIDKIEFVPITSIDSKALFTFSNAPHTDFFNIITNSTSVVATAGKLIFTPEANANSKIRLSSALTVDATNNKYIHVRLKNNSATHNQVRLSFTSSAGTGGENLNISQSDADFKIYSYDLSSDANWTGNIEVLDFAIRNTGNTQNRPSDADTVEFDYIIFNNSATTPSVWIGDTNTTWSTGSNWNTGTTPTSAENVVIQSSSNTPSIGTSTGAETNNLDIISETILSISAGGSLKVNGTSSGKVTYNRTLTAVGGNTNGWHLLASPVVGQSYDNDYATANSLATSGTKRGLAVSYDDDAPTSLLKYTYLQDDDSNSGTFTSGKGYSVKRASTGNIAFTGTINTADVNGVTVSTAGNGFNLLGVPYTSYMSSQTFLTANTDLDQGQIWVWEQGATGGNFITMTTKTDNFILAPGQGFFVKATAATPVNFSKSNQQPNADTFKKSQSTRTEIKLLMTDGTNNRFAKFYYTDSATKGFDIGWDGETFGGIPNSLDVYSQLVDGNQGKNYQVQSLPNSDLENMIIPIGVTAAINSEVTFTAKAANLPKGYNVYLEDRLNSIVTLLDNTNSYKATVTDAKTNGRFFIHARTNSILSTDTEILNSVSIYKTSNENLKIIGLQKGKTTVSLFNILGKQVLNTSFEATSVNNIALPRLAKGVYMVNVQTENGKLDKKIILE</sequence>
<reference evidence="4 5" key="1">
    <citation type="journal article" date="2016" name="Int. J. Syst. Evol. Microbiol.">
        <title>Polaribacter haliotis sp. nov., isolated from the gut of abalone Haliotis discus hannai.</title>
        <authorList>
            <person name="Kim Y.O."/>
            <person name="Park I.S."/>
            <person name="Park S."/>
            <person name="Nam B.H."/>
            <person name="Park J.M."/>
            <person name="Kim D.G."/>
            <person name="Yoon J.H."/>
        </authorList>
    </citation>
    <scope>NUCLEOTIDE SEQUENCE [LARGE SCALE GENOMIC DNA]</scope>
    <source>
        <strain evidence="4 5">KCTC 52418</strain>
    </source>
</reference>
<gene>
    <name evidence="4" type="ORF">H9I45_06040</name>
</gene>
<evidence type="ECO:0000313" key="5">
    <source>
        <dbReference type="Proteomes" id="UP000516764"/>
    </source>
</evidence>
<dbReference type="RefSeq" id="WP_088353181.1">
    <property type="nucleotide sequence ID" value="NZ_CP061813.1"/>
</dbReference>
<keyword evidence="1 2" id="KW-0732">Signal</keyword>
<dbReference type="Proteomes" id="UP000516764">
    <property type="component" value="Chromosome"/>
</dbReference>
<feature type="signal peptide" evidence="2">
    <location>
        <begin position="1"/>
        <end position="18"/>
    </location>
</feature>
<name>A0A7L8AJ54_9FLAO</name>
<accession>A0A7L8AJ54</accession>